<keyword evidence="8" id="KW-0067">ATP-binding</keyword>
<keyword evidence="17" id="KW-1185">Reference proteome</keyword>
<evidence type="ECO:0000256" key="11">
    <source>
        <dbReference type="ARBA" id="ARBA00023136"/>
    </source>
</evidence>
<comment type="catalytic activity">
    <reaction evidence="1">
        <text>ATP + protein L-histidine = ADP + protein N-phospho-L-histidine.</text>
        <dbReference type="EC" id="2.7.13.3"/>
    </reaction>
</comment>
<dbReference type="SUPFAM" id="SSF47226">
    <property type="entry name" value="Histidine-containing phosphotransfer domain, HPT domain"/>
    <property type="match status" value="1"/>
</dbReference>
<keyword evidence="9 13" id="KW-1133">Transmembrane helix</keyword>
<dbReference type="Proteomes" id="UP001338309">
    <property type="component" value="Unassembled WGS sequence"/>
</dbReference>
<dbReference type="PANTHER" id="PTHR45339:SF1">
    <property type="entry name" value="HYBRID SIGNAL TRANSDUCTION HISTIDINE KINASE J"/>
    <property type="match status" value="1"/>
</dbReference>
<dbReference type="SUPFAM" id="SSF55874">
    <property type="entry name" value="ATPase domain of HSP90 chaperone/DNA topoisomerase II/histidine kinase"/>
    <property type="match status" value="1"/>
</dbReference>
<dbReference type="InterPro" id="IPR036097">
    <property type="entry name" value="HisK_dim/P_sf"/>
</dbReference>
<keyword evidence="5 12" id="KW-0597">Phosphoprotein</keyword>
<keyword evidence="11 13" id="KW-0472">Membrane</keyword>
<evidence type="ECO:0000256" key="9">
    <source>
        <dbReference type="ARBA" id="ARBA00022989"/>
    </source>
</evidence>
<dbReference type="Pfam" id="PF02518">
    <property type="entry name" value="HATPase_c"/>
    <property type="match status" value="1"/>
</dbReference>
<accession>A0ABQ6PUG7</accession>
<dbReference type="Gene3D" id="3.30.565.10">
    <property type="entry name" value="Histidine kinase-like ATPase, C-terminal domain"/>
    <property type="match status" value="1"/>
</dbReference>
<dbReference type="PANTHER" id="PTHR45339">
    <property type="entry name" value="HYBRID SIGNAL TRANSDUCTION HISTIDINE KINASE J"/>
    <property type="match status" value="1"/>
</dbReference>
<proteinExistence type="predicted"/>
<dbReference type="SMART" id="SM00387">
    <property type="entry name" value="HATPase_c"/>
    <property type="match status" value="1"/>
</dbReference>
<comment type="caution">
    <text evidence="16">The sequence shown here is derived from an EMBL/GenBank/DDBJ whole genome shotgun (WGS) entry which is preliminary data.</text>
</comment>
<dbReference type="InterPro" id="IPR036890">
    <property type="entry name" value="HATPase_C_sf"/>
</dbReference>
<sequence>MTTITSTGRKVVFGFFVATILLISVASLTYISLNRLVESVDQLAQPNQKLNLLNSLQEEVFKITQIGSESAPNDVRIKDSTILFLETKLSLLDTLSSDTVETRSIQSIRENLALLINGYQDLYEVKRSLSNRNFSQEALRRLEISIQRRALAMETQPLRELNPRQLRDTEIQQQAQANLEGQSSVFNADEERISGYLQQIQKQNSEGNSQAKTVSLDSVLYSLSRVMGRIYREESVQRQKLARLESDIFQKQAALTSTIQELIGDLQTQTIRLSNEQSQQASSLVSDVTFFLILVIILAVLSTLALSYSILKEIRINRRYQEDLEVSRKKSDELARSKQEFLANMSHEIRNPLHLIQGYGNVLQKTPLNSDQLSHLQMIGFASDTLKEIVDDILDFSKLEAGKLKLDTYPFDPIALFENIQNFFELSAIEKKLRFKWRIELPENQCLIGDELRLKQILNNLLSNAFKFTKEGSIEVGVKWMSDFLELEVKDSGIGMKPQELEKVFEEFDQADTSVSRKFGGTGLGLAIVKRLVDLMQGQLQVESEYGKGTLMKVRIPMKTSPMPEWTGTTTNAESVDLAGMRVLLVDDDRVGLKYLQLVLEYFGAEVKSYHGGVSFRDSFSAESFDLALIDIQMPEFSGYDVVKSLKSLDFYAQLPVLAMTANVFVEEKEKLQNQGFEDVILKPFQEKELIEKLNVLFPERAEIRQVEDRLVPEDFSSPFHLGDLKKFCMDDEDLLEDILKDLIRTTEADLVKLNKARLNDRWDEILEICHQLGSRLGQIKSPASPFARKVENSLKINNKSGIMEPLNSLDELTRVTLMALKEKINQDA</sequence>
<dbReference type="InterPro" id="IPR003661">
    <property type="entry name" value="HisK_dim/P_dom"/>
</dbReference>
<dbReference type="InterPro" id="IPR003594">
    <property type="entry name" value="HATPase_dom"/>
</dbReference>
<dbReference type="Pfam" id="PF00512">
    <property type="entry name" value="HisKA"/>
    <property type="match status" value="1"/>
</dbReference>
<dbReference type="InterPro" id="IPR001789">
    <property type="entry name" value="Sig_transdc_resp-reg_receiver"/>
</dbReference>
<dbReference type="Gene3D" id="1.10.287.130">
    <property type="match status" value="1"/>
</dbReference>
<reference evidence="16 17" key="1">
    <citation type="submission" date="2023-08" db="EMBL/GenBank/DDBJ databases">
        <title>Draft genome sequence of Algoriphagus confluentis.</title>
        <authorList>
            <person name="Takatani N."/>
            <person name="Hosokawa M."/>
            <person name="Sawabe T."/>
        </authorList>
    </citation>
    <scope>NUCLEOTIDE SEQUENCE [LARGE SCALE GENOMIC DNA]</scope>
    <source>
        <strain evidence="16 17">NBRC 111222</strain>
    </source>
</reference>
<dbReference type="EMBL" id="BTPD01000022">
    <property type="protein sequence ID" value="GMQ31619.1"/>
    <property type="molecule type" value="Genomic_DNA"/>
</dbReference>
<dbReference type="InterPro" id="IPR036641">
    <property type="entry name" value="HPT_dom_sf"/>
</dbReference>
<evidence type="ECO:0000313" key="16">
    <source>
        <dbReference type="EMBL" id="GMQ31619.1"/>
    </source>
</evidence>
<feature type="modified residue" description="4-aspartylphosphate" evidence="12">
    <location>
        <position position="631"/>
    </location>
</feature>
<evidence type="ECO:0000313" key="17">
    <source>
        <dbReference type="Proteomes" id="UP001338309"/>
    </source>
</evidence>
<dbReference type="RefSeq" id="WP_338226392.1">
    <property type="nucleotide sequence ID" value="NZ_BTPD01000022.1"/>
</dbReference>
<feature type="domain" description="Histidine kinase" evidence="14">
    <location>
        <begin position="344"/>
        <end position="560"/>
    </location>
</feature>
<evidence type="ECO:0000256" key="8">
    <source>
        <dbReference type="ARBA" id="ARBA00022840"/>
    </source>
</evidence>
<keyword evidence="10" id="KW-0902">Two-component regulatory system</keyword>
<dbReference type="PROSITE" id="PS50109">
    <property type="entry name" value="HIS_KIN"/>
    <property type="match status" value="1"/>
</dbReference>
<organism evidence="16 17">
    <name type="scientific">Algoriphagus confluentis</name>
    <dbReference type="NCBI Taxonomy" id="1697556"/>
    <lineage>
        <taxon>Bacteria</taxon>
        <taxon>Pseudomonadati</taxon>
        <taxon>Bacteroidota</taxon>
        <taxon>Cytophagia</taxon>
        <taxon>Cytophagales</taxon>
        <taxon>Cyclobacteriaceae</taxon>
        <taxon>Algoriphagus</taxon>
    </lineage>
</organism>
<dbReference type="CDD" id="cd16922">
    <property type="entry name" value="HATPase_EvgS-ArcB-TorS-like"/>
    <property type="match status" value="1"/>
</dbReference>
<evidence type="ECO:0000256" key="13">
    <source>
        <dbReference type="SAM" id="Phobius"/>
    </source>
</evidence>
<evidence type="ECO:0000256" key="10">
    <source>
        <dbReference type="ARBA" id="ARBA00023012"/>
    </source>
</evidence>
<keyword evidence="4" id="KW-1003">Cell membrane</keyword>
<gene>
    <name evidence="16" type="ORF">Aconfl_42640</name>
</gene>
<evidence type="ECO:0000259" key="14">
    <source>
        <dbReference type="PROSITE" id="PS50109"/>
    </source>
</evidence>
<feature type="transmembrane region" description="Helical" evidence="13">
    <location>
        <begin position="288"/>
        <end position="311"/>
    </location>
</feature>
<feature type="domain" description="Response regulatory" evidence="15">
    <location>
        <begin position="582"/>
        <end position="698"/>
    </location>
</feature>
<feature type="transmembrane region" description="Helical" evidence="13">
    <location>
        <begin position="12"/>
        <end position="33"/>
    </location>
</feature>
<dbReference type="EC" id="2.7.13.3" evidence="3"/>
<dbReference type="PROSITE" id="PS50110">
    <property type="entry name" value="RESPONSE_REGULATORY"/>
    <property type="match status" value="1"/>
</dbReference>
<evidence type="ECO:0000256" key="4">
    <source>
        <dbReference type="ARBA" id="ARBA00022475"/>
    </source>
</evidence>
<dbReference type="Pfam" id="PF00072">
    <property type="entry name" value="Response_reg"/>
    <property type="match status" value="1"/>
</dbReference>
<dbReference type="CDD" id="cd00082">
    <property type="entry name" value="HisKA"/>
    <property type="match status" value="1"/>
</dbReference>
<dbReference type="InterPro" id="IPR011006">
    <property type="entry name" value="CheY-like_superfamily"/>
</dbReference>
<evidence type="ECO:0000256" key="7">
    <source>
        <dbReference type="ARBA" id="ARBA00022741"/>
    </source>
</evidence>
<keyword evidence="7" id="KW-0547">Nucleotide-binding</keyword>
<dbReference type="SUPFAM" id="SSF47384">
    <property type="entry name" value="Homodimeric domain of signal transducing histidine kinase"/>
    <property type="match status" value="1"/>
</dbReference>
<name>A0ABQ6PUG7_9BACT</name>
<dbReference type="InterPro" id="IPR005467">
    <property type="entry name" value="His_kinase_dom"/>
</dbReference>
<evidence type="ECO:0000256" key="6">
    <source>
        <dbReference type="ARBA" id="ARBA00022692"/>
    </source>
</evidence>
<dbReference type="SMART" id="SM00448">
    <property type="entry name" value="REC"/>
    <property type="match status" value="1"/>
</dbReference>
<evidence type="ECO:0000256" key="5">
    <source>
        <dbReference type="ARBA" id="ARBA00022553"/>
    </source>
</evidence>
<evidence type="ECO:0000256" key="2">
    <source>
        <dbReference type="ARBA" id="ARBA00004651"/>
    </source>
</evidence>
<comment type="subcellular location">
    <subcellularLocation>
        <location evidence="2">Cell membrane</location>
        <topology evidence="2">Multi-pass membrane protein</topology>
    </subcellularLocation>
</comment>
<evidence type="ECO:0000256" key="3">
    <source>
        <dbReference type="ARBA" id="ARBA00012438"/>
    </source>
</evidence>
<dbReference type="PRINTS" id="PR00344">
    <property type="entry name" value="BCTRLSENSOR"/>
</dbReference>
<protein>
    <recommendedName>
        <fullName evidence="3">histidine kinase</fullName>
        <ecNumber evidence="3">2.7.13.3</ecNumber>
    </recommendedName>
</protein>
<dbReference type="InterPro" id="IPR004358">
    <property type="entry name" value="Sig_transdc_His_kin-like_C"/>
</dbReference>
<evidence type="ECO:0000256" key="12">
    <source>
        <dbReference type="PROSITE-ProRule" id="PRU00169"/>
    </source>
</evidence>
<dbReference type="CDD" id="cd17546">
    <property type="entry name" value="REC_hyHK_CKI1_RcsC-like"/>
    <property type="match status" value="1"/>
</dbReference>
<dbReference type="Gene3D" id="3.40.50.2300">
    <property type="match status" value="1"/>
</dbReference>
<dbReference type="SUPFAM" id="SSF52172">
    <property type="entry name" value="CheY-like"/>
    <property type="match status" value="1"/>
</dbReference>
<keyword evidence="6 13" id="KW-0812">Transmembrane</keyword>
<evidence type="ECO:0000259" key="15">
    <source>
        <dbReference type="PROSITE" id="PS50110"/>
    </source>
</evidence>
<dbReference type="SMART" id="SM00388">
    <property type="entry name" value="HisKA"/>
    <property type="match status" value="1"/>
</dbReference>
<evidence type="ECO:0000256" key="1">
    <source>
        <dbReference type="ARBA" id="ARBA00000085"/>
    </source>
</evidence>